<feature type="transmembrane region" description="Helical" evidence="1">
    <location>
        <begin position="6"/>
        <end position="26"/>
    </location>
</feature>
<protein>
    <submittedName>
        <fullName evidence="2">Uncharacterized protein</fullName>
    </submittedName>
</protein>
<keyword evidence="3" id="KW-1185">Reference proteome</keyword>
<evidence type="ECO:0000313" key="3">
    <source>
        <dbReference type="Proteomes" id="UP000040453"/>
    </source>
</evidence>
<sequence length="29" mass="3517">MSSERFIKWFYGLGFIGAMTFLYYMMINV</sequence>
<accession>A0A0A1MN93</accession>
<keyword evidence="1" id="KW-0472">Membrane</keyword>
<evidence type="ECO:0000256" key="1">
    <source>
        <dbReference type="SAM" id="Phobius"/>
    </source>
</evidence>
<keyword evidence="1" id="KW-1133">Transmembrane helix</keyword>
<organism evidence="2 3">
    <name type="scientific">Oceanobacillus oncorhynchi</name>
    <dbReference type="NCBI Taxonomy" id="545501"/>
    <lineage>
        <taxon>Bacteria</taxon>
        <taxon>Bacillati</taxon>
        <taxon>Bacillota</taxon>
        <taxon>Bacilli</taxon>
        <taxon>Bacillales</taxon>
        <taxon>Bacillaceae</taxon>
        <taxon>Oceanobacillus</taxon>
    </lineage>
</organism>
<dbReference type="Proteomes" id="UP000040453">
    <property type="component" value="Unassembled WGS sequence"/>
</dbReference>
<gene>
    <name evidence="2" type="ORF">BN997_01077</name>
</gene>
<proteinExistence type="predicted"/>
<dbReference type="AlphaFoldDB" id="A0A0A1MN93"/>
<dbReference type="EMBL" id="CDGG01000001">
    <property type="protein sequence ID" value="CEI81259.1"/>
    <property type="molecule type" value="Genomic_DNA"/>
</dbReference>
<evidence type="ECO:0000313" key="2">
    <source>
        <dbReference type="EMBL" id="CEI81259.1"/>
    </source>
</evidence>
<keyword evidence="1" id="KW-0812">Transmembrane</keyword>
<reference evidence="2 3" key="1">
    <citation type="submission" date="2014-11" db="EMBL/GenBank/DDBJ databases">
        <authorList>
            <person name="Urmite Genomes Urmite Genomes"/>
        </authorList>
    </citation>
    <scope>NUCLEOTIDE SEQUENCE [LARGE SCALE GENOMIC DNA]</scope>
    <source>
        <strain evidence="2 3">Oc5</strain>
    </source>
</reference>
<name>A0A0A1MN93_9BACI</name>